<dbReference type="EMBL" id="JAIWYP010000010">
    <property type="protein sequence ID" value="KAH3755203.1"/>
    <property type="molecule type" value="Genomic_DNA"/>
</dbReference>
<gene>
    <name evidence="1" type="ORF">DPMN_189893</name>
</gene>
<organism evidence="1 2">
    <name type="scientific">Dreissena polymorpha</name>
    <name type="common">Zebra mussel</name>
    <name type="synonym">Mytilus polymorpha</name>
    <dbReference type="NCBI Taxonomy" id="45954"/>
    <lineage>
        <taxon>Eukaryota</taxon>
        <taxon>Metazoa</taxon>
        <taxon>Spiralia</taxon>
        <taxon>Lophotrochozoa</taxon>
        <taxon>Mollusca</taxon>
        <taxon>Bivalvia</taxon>
        <taxon>Autobranchia</taxon>
        <taxon>Heteroconchia</taxon>
        <taxon>Euheterodonta</taxon>
        <taxon>Imparidentia</taxon>
        <taxon>Neoheterodontei</taxon>
        <taxon>Myida</taxon>
        <taxon>Dreissenoidea</taxon>
        <taxon>Dreissenidae</taxon>
        <taxon>Dreissena</taxon>
    </lineage>
</organism>
<accession>A0A9D4DTY4</accession>
<proteinExistence type="predicted"/>
<evidence type="ECO:0000313" key="2">
    <source>
        <dbReference type="Proteomes" id="UP000828390"/>
    </source>
</evidence>
<dbReference type="Proteomes" id="UP000828390">
    <property type="component" value="Unassembled WGS sequence"/>
</dbReference>
<keyword evidence="2" id="KW-1185">Reference proteome</keyword>
<name>A0A9D4DTY4_DREPO</name>
<comment type="caution">
    <text evidence="1">The sequence shown here is derived from an EMBL/GenBank/DDBJ whole genome shotgun (WGS) entry which is preliminary data.</text>
</comment>
<reference evidence="1" key="1">
    <citation type="journal article" date="2019" name="bioRxiv">
        <title>The Genome of the Zebra Mussel, Dreissena polymorpha: A Resource for Invasive Species Research.</title>
        <authorList>
            <person name="McCartney M.A."/>
            <person name="Auch B."/>
            <person name="Kono T."/>
            <person name="Mallez S."/>
            <person name="Zhang Y."/>
            <person name="Obille A."/>
            <person name="Becker A."/>
            <person name="Abrahante J.E."/>
            <person name="Garbe J."/>
            <person name="Badalamenti J.P."/>
            <person name="Herman A."/>
            <person name="Mangelson H."/>
            <person name="Liachko I."/>
            <person name="Sullivan S."/>
            <person name="Sone E.D."/>
            <person name="Koren S."/>
            <person name="Silverstein K.A.T."/>
            <person name="Beckman K.B."/>
            <person name="Gohl D.M."/>
        </authorList>
    </citation>
    <scope>NUCLEOTIDE SEQUENCE</scope>
    <source>
        <strain evidence="1">Duluth1</strain>
        <tissue evidence="1">Whole animal</tissue>
    </source>
</reference>
<evidence type="ECO:0000313" key="1">
    <source>
        <dbReference type="EMBL" id="KAH3755203.1"/>
    </source>
</evidence>
<protein>
    <submittedName>
        <fullName evidence="1">Uncharacterized protein</fullName>
    </submittedName>
</protein>
<dbReference type="AlphaFoldDB" id="A0A9D4DTY4"/>
<reference evidence="1" key="2">
    <citation type="submission" date="2020-11" db="EMBL/GenBank/DDBJ databases">
        <authorList>
            <person name="McCartney M.A."/>
            <person name="Auch B."/>
            <person name="Kono T."/>
            <person name="Mallez S."/>
            <person name="Becker A."/>
            <person name="Gohl D.M."/>
            <person name="Silverstein K.A.T."/>
            <person name="Koren S."/>
            <person name="Bechman K.B."/>
            <person name="Herman A."/>
            <person name="Abrahante J.E."/>
            <person name="Garbe J."/>
        </authorList>
    </citation>
    <scope>NUCLEOTIDE SEQUENCE</scope>
    <source>
        <strain evidence="1">Duluth1</strain>
        <tissue evidence="1">Whole animal</tissue>
    </source>
</reference>
<sequence>MKNAPPPGSHVLQPTRTILTFHEDRTLNVASRVHVLQPTRKFFKHVQDIIGKNLLTKFHEDWTINVASRENAPPPGGHVFQPTETILDLVQDINGKNYLTKFHKDWTINIATSVNKANISLEQNVLTKFYEEVLTRRNSPTPDILKTIVLTKFYEDWTINVTIRVSVKMPQPPGGYVMQPTGTIFKLVQDIVGTNLLTKFHYDQAINVASRVFTRENAPPPGGHHFQQTGTIFKLVQNIIGTNLLTKFHENWKINVITSVNKIFQSIGTIFELFHVASREKSPPPGGHLVQHIIGTNLLTNVASGVLTMQMVTSHDARQTKGDDKSSP</sequence>